<dbReference type="InterPro" id="IPR002925">
    <property type="entry name" value="Dienelactn_hydro"/>
</dbReference>
<dbReference type="PANTHER" id="PTHR46623">
    <property type="entry name" value="CARBOXYMETHYLENEBUTENOLIDASE-RELATED"/>
    <property type="match status" value="1"/>
</dbReference>
<dbReference type="Proteomes" id="UP000523079">
    <property type="component" value="Unassembled WGS sequence"/>
</dbReference>
<proteinExistence type="predicted"/>
<protein>
    <submittedName>
        <fullName evidence="2">Carboxymethylenebutenolidase</fullName>
        <ecNumber evidence="2">3.1.1.45</ecNumber>
    </submittedName>
</protein>
<name>A0A7W3IUV8_9ACTN</name>
<accession>A0A7W3IUV8</accession>
<dbReference type="Gene3D" id="3.40.50.1820">
    <property type="entry name" value="alpha/beta hydrolase"/>
    <property type="match status" value="1"/>
</dbReference>
<organism evidence="2 3">
    <name type="scientific">Microlunatus kandeliicorticis</name>
    <dbReference type="NCBI Taxonomy" id="1759536"/>
    <lineage>
        <taxon>Bacteria</taxon>
        <taxon>Bacillati</taxon>
        <taxon>Actinomycetota</taxon>
        <taxon>Actinomycetes</taxon>
        <taxon>Propionibacteriales</taxon>
        <taxon>Propionibacteriaceae</taxon>
        <taxon>Microlunatus</taxon>
    </lineage>
</organism>
<sequence length="245" mass="26589">MQTRRTELAIDLPATAGGEADHARAVLVRPDDDRRHPGVVMLHEIFGLDEQVLRQADRLAARGYLVLVPDLIGEGNRLGCMIRVFRSIAADQGRPFDVIEACRQVLLTHPDCTGRIGVIGFCFGGGFALLTARRGFQASAVNYGRLPDDLDAALVGSCPIVASYGLADKSLPGAARRLGEALKEAEIPHDVKEYPGAGHAFLNDEMSGPKMLRPVFRATGVGPDPEAAKDAWARIERFFERYLGD</sequence>
<evidence type="ECO:0000313" key="3">
    <source>
        <dbReference type="Proteomes" id="UP000523079"/>
    </source>
</evidence>
<dbReference type="InterPro" id="IPR051049">
    <property type="entry name" value="Dienelactone_hydrolase-like"/>
</dbReference>
<dbReference type="EMBL" id="JACGWT010000005">
    <property type="protein sequence ID" value="MBA8795711.1"/>
    <property type="molecule type" value="Genomic_DNA"/>
</dbReference>
<dbReference type="GO" id="GO:0008806">
    <property type="term" value="F:carboxymethylenebutenolidase activity"/>
    <property type="evidence" value="ECO:0007669"/>
    <property type="project" value="UniProtKB-EC"/>
</dbReference>
<evidence type="ECO:0000259" key="1">
    <source>
        <dbReference type="Pfam" id="PF01738"/>
    </source>
</evidence>
<keyword evidence="2" id="KW-0378">Hydrolase</keyword>
<dbReference type="Pfam" id="PF01738">
    <property type="entry name" value="DLH"/>
    <property type="match status" value="1"/>
</dbReference>
<gene>
    <name evidence="2" type="ORF">FHX74_003347</name>
</gene>
<dbReference type="RefSeq" id="WP_182561295.1">
    <property type="nucleotide sequence ID" value="NZ_JACGWT010000005.1"/>
</dbReference>
<dbReference type="SUPFAM" id="SSF53474">
    <property type="entry name" value="alpha/beta-Hydrolases"/>
    <property type="match status" value="1"/>
</dbReference>
<feature type="domain" description="Dienelactone hydrolase" evidence="1">
    <location>
        <begin position="24"/>
        <end position="243"/>
    </location>
</feature>
<keyword evidence="3" id="KW-1185">Reference proteome</keyword>
<dbReference type="PANTHER" id="PTHR46623:SF6">
    <property type="entry name" value="ALPHA_BETA-HYDROLASES SUPERFAMILY PROTEIN"/>
    <property type="match status" value="1"/>
</dbReference>
<reference evidence="2 3" key="1">
    <citation type="submission" date="2020-07" db="EMBL/GenBank/DDBJ databases">
        <title>Sequencing the genomes of 1000 actinobacteria strains.</title>
        <authorList>
            <person name="Klenk H.-P."/>
        </authorList>
    </citation>
    <scope>NUCLEOTIDE SEQUENCE [LARGE SCALE GENOMIC DNA]</scope>
    <source>
        <strain evidence="2 3">DSM 100723</strain>
    </source>
</reference>
<dbReference type="AlphaFoldDB" id="A0A7W3IUV8"/>
<comment type="caution">
    <text evidence="2">The sequence shown here is derived from an EMBL/GenBank/DDBJ whole genome shotgun (WGS) entry which is preliminary data.</text>
</comment>
<dbReference type="InterPro" id="IPR029058">
    <property type="entry name" value="AB_hydrolase_fold"/>
</dbReference>
<evidence type="ECO:0000313" key="2">
    <source>
        <dbReference type="EMBL" id="MBA8795711.1"/>
    </source>
</evidence>
<dbReference type="EC" id="3.1.1.45" evidence="2"/>